<dbReference type="AlphaFoldDB" id="A0A7M1S3S9"/>
<accession>A0A7M1S3S9</accession>
<evidence type="ECO:0000313" key="1">
    <source>
        <dbReference type="EMBL" id="QOR62085.1"/>
    </source>
</evidence>
<organism evidence="1 2">
    <name type="scientific">Sulfurovum indicum</name>
    <dbReference type="NCBI Taxonomy" id="2779528"/>
    <lineage>
        <taxon>Bacteria</taxon>
        <taxon>Pseudomonadati</taxon>
        <taxon>Campylobacterota</taxon>
        <taxon>Epsilonproteobacteria</taxon>
        <taxon>Campylobacterales</taxon>
        <taxon>Sulfurovaceae</taxon>
        <taxon>Sulfurovum</taxon>
    </lineage>
</organism>
<protein>
    <submittedName>
        <fullName evidence="1">Uncharacterized protein</fullName>
    </submittedName>
</protein>
<reference evidence="1 2" key="1">
    <citation type="submission" date="2020-10" db="EMBL/GenBank/DDBJ databases">
        <title>The genome of sulfurovum sp.</title>
        <authorList>
            <person name="Xie S."/>
            <person name="Shao Z."/>
            <person name="Jiang L."/>
        </authorList>
    </citation>
    <scope>NUCLEOTIDE SEQUENCE [LARGE SCALE GENOMIC DNA]</scope>
    <source>
        <strain evidence="1 2">ST-419</strain>
    </source>
</reference>
<sequence length="78" mass="9070">MENIFWVDQFKAGWDVDDLHDTDSQEAYCIYALEIPDEKIYGTEMAGETLEVVLTDIDKSELTQEWYLNLHRIGVSVL</sequence>
<evidence type="ECO:0000313" key="2">
    <source>
        <dbReference type="Proteomes" id="UP000595074"/>
    </source>
</evidence>
<proteinExistence type="predicted"/>
<dbReference type="KEGG" id="sinu:IMZ28_00950"/>
<dbReference type="RefSeq" id="WP_197548786.1">
    <property type="nucleotide sequence ID" value="NZ_CP063164.1"/>
</dbReference>
<gene>
    <name evidence="1" type="ORF">IMZ28_00950</name>
</gene>
<dbReference type="EMBL" id="CP063164">
    <property type="protein sequence ID" value="QOR62085.1"/>
    <property type="molecule type" value="Genomic_DNA"/>
</dbReference>
<name>A0A7M1S3S9_9BACT</name>
<keyword evidence="2" id="KW-1185">Reference proteome</keyword>
<dbReference type="Proteomes" id="UP000595074">
    <property type="component" value="Chromosome"/>
</dbReference>